<accession>A0A1G9S636</accession>
<evidence type="ECO:0000256" key="5">
    <source>
        <dbReference type="ARBA" id="ARBA00023002"/>
    </source>
</evidence>
<keyword evidence="6" id="KW-0223">Dioxygenase</keyword>
<dbReference type="AlphaFoldDB" id="A0A1G9S636"/>
<evidence type="ECO:0000313" key="7">
    <source>
        <dbReference type="Proteomes" id="UP000199476"/>
    </source>
</evidence>
<organism evidence="6 7">
    <name type="scientific">Halarsenatibacter silvermanii</name>
    <dbReference type="NCBI Taxonomy" id="321763"/>
    <lineage>
        <taxon>Bacteria</taxon>
        <taxon>Bacillati</taxon>
        <taxon>Bacillota</taxon>
        <taxon>Clostridia</taxon>
        <taxon>Halanaerobiales</taxon>
        <taxon>Halarsenatibacteraceae</taxon>
        <taxon>Halarsenatibacter</taxon>
    </lineage>
</organism>
<reference evidence="6 7" key="1">
    <citation type="submission" date="2016-10" db="EMBL/GenBank/DDBJ databases">
        <authorList>
            <person name="de Groot N.N."/>
        </authorList>
    </citation>
    <scope>NUCLEOTIDE SEQUENCE [LARGE SCALE GENOMIC DNA]</scope>
    <source>
        <strain evidence="6 7">SLAS-1</strain>
    </source>
</reference>
<proteinExistence type="predicted"/>
<name>A0A1G9S636_9FIRM</name>
<dbReference type="InterPro" id="IPR004136">
    <property type="entry name" value="NMO"/>
</dbReference>
<sequence length="289" mass="30708">MAIKISMSELAAAVANEGGIGIIAGTALSAEELKKEIERARELSDGIIGVNIMFAASEFSSLIKQAVDSGIDLIVSGAGFSRDMFSIGKEADIPVVPIVSSLRLAKISEKLGASAIVAEGENAGGHLGGEENSGKILKKIKDEVSIPVISAGNIVTPADVKNAFKRGADGVQMGTRFLVSKESDASEEFMELCENARSKDVVKIMSSVGLPGRAIRTKMAEKIIENKAPSPEECINCLKQCSQKFCVREALLAGRRGDLEEGLFFTGPGIEKVDEVLTVKEIFEKIKSY</sequence>
<dbReference type="Gene3D" id="3.20.20.70">
    <property type="entry name" value="Aldolase class I"/>
    <property type="match status" value="1"/>
</dbReference>
<protein>
    <recommendedName>
        <fullName evidence="2">Probable nitronate monooxygenase</fullName>
    </recommendedName>
</protein>
<dbReference type="CDD" id="cd04730">
    <property type="entry name" value="NPD_like"/>
    <property type="match status" value="1"/>
</dbReference>
<evidence type="ECO:0000256" key="1">
    <source>
        <dbReference type="ARBA" id="ARBA00003535"/>
    </source>
</evidence>
<evidence type="ECO:0000256" key="3">
    <source>
        <dbReference type="ARBA" id="ARBA00022630"/>
    </source>
</evidence>
<dbReference type="PANTHER" id="PTHR32332:SF18">
    <property type="entry name" value="2-NITROPROPANE DIOXYGENASE"/>
    <property type="match status" value="1"/>
</dbReference>
<dbReference type="Pfam" id="PF03060">
    <property type="entry name" value="NMO"/>
    <property type="match status" value="2"/>
</dbReference>
<dbReference type="EMBL" id="FNGO01000026">
    <property type="protein sequence ID" value="SDM30862.1"/>
    <property type="molecule type" value="Genomic_DNA"/>
</dbReference>
<dbReference type="SUPFAM" id="SSF51412">
    <property type="entry name" value="Inosine monophosphate dehydrogenase (IMPDH)"/>
    <property type="match status" value="1"/>
</dbReference>
<dbReference type="Proteomes" id="UP000199476">
    <property type="component" value="Unassembled WGS sequence"/>
</dbReference>
<comment type="function">
    <text evidence="1">Nitronate monooxygenase that uses molecular oxygen to catalyze the oxidative denitrification of alkyl nitronates. Acts on propionate 3-nitronate (P3N), the presumed physiological substrate. Probably functions in the detoxification of P3N, a metabolic poison produced by plants and fungi as a defense mechanism.</text>
</comment>
<keyword evidence="5" id="KW-0560">Oxidoreductase</keyword>
<keyword evidence="3" id="KW-0285">Flavoprotein</keyword>
<keyword evidence="4" id="KW-0288">FMN</keyword>
<dbReference type="GO" id="GO:0018580">
    <property type="term" value="F:nitronate monooxygenase activity"/>
    <property type="evidence" value="ECO:0007669"/>
    <property type="project" value="InterPro"/>
</dbReference>
<evidence type="ECO:0000256" key="2">
    <source>
        <dbReference type="ARBA" id="ARBA00013457"/>
    </source>
</evidence>
<evidence type="ECO:0000256" key="4">
    <source>
        <dbReference type="ARBA" id="ARBA00022643"/>
    </source>
</evidence>
<evidence type="ECO:0000313" key="6">
    <source>
        <dbReference type="EMBL" id="SDM30862.1"/>
    </source>
</evidence>
<keyword evidence="7" id="KW-1185">Reference proteome</keyword>
<dbReference type="InterPro" id="IPR013785">
    <property type="entry name" value="Aldolase_TIM"/>
</dbReference>
<dbReference type="PANTHER" id="PTHR32332">
    <property type="entry name" value="2-NITROPROPANE DIOXYGENASE"/>
    <property type="match status" value="1"/>
</dbReference>
<dbReference type="STRING" id="321763.SAMN04488692_12611"/>
<dbReference type="GO" id="GO:0051213">
    <property type="term" value="F:dioxygenase activity"/>
    <property type="evidence" value="ECO:0007669"/>
    <property type="project" value="UniProtKB-KW"/>
</dbReference>
<gene>
    <name evidence="6" type="ORF">SAMN04488692_12611</name>
</gene>